<dbReference type="AlphaFoldDB" id="A0A9D3YH37"/>
<evidence type="ECO:0008006" key="5">
    <source>
        <dbReference type="Google" id="ProtNLM"/>
    </source>
</evidence>
<evidence type="ECO:0000313" key="2">
    <source>
        <dbReference type="EMBL" id="KAH3698357.1"/>
    </source>
</evidence>
<name>A0A9D3YH37_DREPO</name>
<evidence type="ECO:0000313" key="3">
    <source>
        <dbReference type="EMBL" id="KAH3698489.1"/>
    </source>
</evidence>
<feature type="signal peptide" evidence="1">
    <location>
        <begin position="1"/>
        <end position="18"/>
    </location>
</feature>
<feature type="chain" id="PRO_5040045404" description="Tesmin/TSO1-like CXC domain-containing protein" evidence="1">
    <location>
        <begin position="19"/>
        <end position="213"/>
    </location>
</feature>
<accession>A0A9D3YH37</accession>
<organism evidence="3 4">
    <name type="scientific">Dreissena polymorpha</name>
    <name type="common">Zebra mussel</name>
    <name type="synonym">Mytilus polymorpha</name>
    <dbReference type="NCBI Taxonomy" id="45954"/>
    <lineage>
        <taxon>Eukaryota</taxon>
        <taxon>Metazoa</taxon>
        <taxon>Spiralia</taxon>
        <taxon>Lophotrochozoa</taxon>
        <taxon>Mollusca</taxon>
        <taxon>Bivalvia</taxon>
        <taxon>Autobranchia</taxon>
        <taxon>Heteroconchia</taxon>
        <taxon>Euheterodonta</taxon>
        <taxon>Imparidentia</taxon>
        <taxon>Neoheterodontei</taxon>
        <taxon>Myida</taxon>
        <taxon>Dreissenoidea</taxon>
        <taxon>Dreissenidae</taxon>
        <taxon>Dreissena</taxon>
    </lineage>
</organism>
<dbReference type="EMBL" id="JAIWYP010000016">
    <property type="protein sequence ID" value="KAH3698489.1"/>
    <property type="molecule type" value="Genomic_DNA"/>
</dbReference>
<dbReference type="Proteomes" id="UP000828390">
    <property type="component" value="Unassembled WGS sequence"/>
</dbReference>
<reference evidence="3" key="2">
    <citation type="submission" date="2020-11" db="EMBL/GenBank/DDBJ databases">
        <authorList>
            <person name="McCartney M.A."/>
            <person name="Auch B."/>
            <person name="Kono T."/>
            <person name="Mallez S."/>
            <person name="Becker A."/>
            <person name="Gohl D.M."/>
            <person name="Silverstein K.A.T."/>
            <person name="Koren S."/>
            <person name="Bechman K.B."/>
            <person name="Herman A."/>
            <person name="Abrahante J.E."/>
            <person name="Garbe J."/>
        </authorList>
    </citation>
    <scope>NUCLEOTIDE SEQUENCE</scope>
    <source>
        <strain evidence="3">Duluth1</strain>
        <tissue evidence="3">Whole animal</tissue>
    </source>
</reference>
<comment type="caution">
    <text evidence="3">The sequence shown here is derived from an EMBL/GenBank/DDBJ whole genome shotgun (WGS) entry which is preliminary data.</text>
</comment>
<protein>
    <recommendedName>
        <fullName evidence="5">Tesmin/TSO1-like CXC domain-containing protein</fullName>
    </recommendedName>
</protein>
<dbReference type="SUPFAM" id="SSF47807">
    <property type="entry name" value="5' to 3' exonuclease, C-terminal subdomain"/>
    <property type="match status" value="1"/>
</dbReference>
<dbReference type="InterPro" id="IPR036279">
    <property type="entry name" value="5-3_exonuclease_C_sf"/>
</dbReference>
<evidence type="ECO:0000313" key="4">
    <source>
        <dbReference type="Proteomes" id="UP000828390"/>
    </source>
</evidence>
<gene>
    <name evidence="2" type="ORF">DPMN_085877</name>
    <name evidence="3" type="ORF">DPMN_086011</name>
</gene>
<keyword evidence="4" id="KW-1185">Reference proteome</keyword>
<evidence type="ECO:0000256" key="1">
    <source>
        <dbReference type="SAM" id="SignalP"/>
    </source>
</evidence>
<dbReference type="EMBL" id="JAIWYP010000016">
    <property type="protein sequence ID" value="KAH3698357.1"/>
    <property type="molecule type" value="Genomic_DNA"/>
</dbReference>
<proteinExistence type="predicted"/>
<sequence>MSVCECLLFLHAFTGCDTTSRVYGIGKATALKLLRHNIEFQDVCKCFITSASKEEVIQHGERAMIMLIGGGSTGNLDTLRFQRFNAKVTANTTCVQVHTLPPTSAATVFHSLRVYLQCQVWIGNTSLQADEWGWQMKNGMYVPIKTNLPAAPEQILNVVRCNCKTNCDSKRCTCRKNGLECSYSCGTCRGISCTNSIQIDESVDDMTIYTEKS</sequence>
<keyword evidence="1" id="KW-0732">Signal</keyword>
<reference evidence="3" key="1">
    <citation type="journal article" date="2019" name="bioRxiv">
        <title>The Genome of the Zebra Mussel, Dreissena polymorpha: A Resource for Invasive Species Research.</title>
        <authorList>
            <person name="McCartney M.A."/>
            <person name="Auch B."/>
            <person name="Kono T."/>
            <person name="Mallez S."/>
            <person name="Zhang Y."/>
            <person name="Obille A."/>
            <person name="Becker A."/>
            <person name="Abrahante J.E."/>
            <person name="Garbe J."/>
            <person name="Badalamenti J.P."/>
            <person name="Herman A."/>
            <person name="Mangelson H."/>
            <person name="Liachko I."/>
            <person name="Sullivan S."/>
            <person name="Sone E.D."/>
            <person name="Koren S."/>
            <person name="Silverstein K.A.T."/>
            <person name="Beckman K.B."/>
            <person name="Gohl D.M."/>
        </authorList>
    </citation>
    <scope>NUCLEOTIDE SEQUENCE</scope>
    <source>
        <strain evidence="3">Duluth1</strain>
        <tissue evidence="3">Whole animal</tissue>
    </source>
</reference>